<gene>
    <name evidence="4" type="ORF">Vbra_22581</name>
</gene>
<dbReference type="InterPro" id="IPR019734">
    <property type="entry name" value="TPR_rpt"/>
</dbReference>
<keyword evidence="2" id="KW-0802">TPR repeat</keyword>
<keyword evidence="1" id="KW-0677">Repeat</keyword>
<accession>A0A0G4FET8</accession>
<keyword evidence="3" id="KW-0732">Signal</keyword>
<dbReference type="Gene3D" id="1.25.40.10">
    <property type="entry name" value="Tetratricopeptide repeat domain"/>
    <property type="match status" value="1"/>
</dbReference>
<evidence type="ECO:0000256" key="3">
    <source>
        <dbReference type="SAM" id="SignalP"/>
    </source>
</evidence>
<dbReference type="InParanoid" id="A0A0G4FET8"/>
<dbReference type="SUPFAM" id="SSF48452">
    <property type="entry name" value="TPR-like"/>
    <property type="match status" value="2"/>
</dbReference>
<dbReference type="Proteomes" id="UP000041254">
    <property type="component" value="Unassembled WGS sequence"/>
</dbReference>
<evidence type="ECO:0000256" key="2">
    <source>
        <dbReference type="ARBA" id="ARBA00022803"/>
    </source>
</evidence>
<dbReference type="PANTHER" id="PTHR44858">
    <property type="entry name" value="TETRATRICOPEPTIDE REPEAT PROTEIN 6"/>
    <property type="match status" value="1"/>
</dbReference>
<feature type="chain" id="PRO_5005189188" evidence="3">
    <location>
        <begin position="26"/>
        <end position="408"/>
    </location>
</feature>
<proteinExistence type="predicted"/>
<dbReference type="OMA" id="NEVNPFW"/>
<dbReference type="OrthoDB" id="421121at2759"/>
<organism evidence="4 5">
    <name type="scientific">Vitrella brassicaformis (strain CCMP3155)</name>
    <dbReference type="NCBI Taxonomy" id="1169540"/>
    <lineage>
        <taxon>Eukaryota</taxon>
        <taxon>Sar</taxon>
        <taxon>Alveolata</taxon>
        <taxon>Colpodellida</taxon>
        <taxon>Vitrellaceae</taxon>
        <taxon>Vitrella</taxon>
    </lineage>
</organism>
<dbReference type="PANTHER" id="PTHR44858:SF1">
    <property type="entry name" value="UDP-N-ACETYLGLUCOSAMINE--PEPTIDE N-ACETYLGLUCOSAMINYLTRANSFERASE SPINDLY-RELATED"/>
    <property type="match status" value="1"/>
</dbReference>
<dbReference type="EMBL" id="CDMY01000414">
    <property type="protein sequence ID" value="CEM11327.1"/>
    <property type="molecule type" value="Genomic_DNA"/>
</dbReference>
<dbReference type="SMART" id="SM00028">
    <property type="entry name" value="TPR"/>
    <property type="match status" value="4"/>
</dbReference>
<dbReference type="InterPro" id="IPR011990">
    <property type="entry name" value="TPR-like_helical_dom_sf"/>
</dbReference>
<dbReference type="InterPro" id="IPR050498">
    <property type="entry name" value="Ycf3"/>
</dbReference>
<evidence type="ECO:0000256" key="1">
    <source>
        <dbReference type="ARBA" id="ARBA00022737"/>
    </source>
</evidence>
<feature type="signal peptide" evidence="3">
    <location>
        <begin position="1"/>
        <end position="25"/>
    </location>
</feature>
<sequence>MVKAVHHVAIAIVILAHFMVQTASWDEVHTQQRSRQLRPAFQLPSVRAGALSTIARRRHSSQRFSTSPVAEAQQRCRLDDAAMPSALRDALRLGLLLLSFIFIMPASEASTSLTPTGLHGHNSHLSSGDQGTAGLSTVWLSENPVAVDPTRISGEAGGVYRKARAALEEGRWDDAVILLERVTKAAPNYAYGYSSLGTAKANRGEPREALVELTRAIDLFREGRATPSDLWTVYLQRGNIRLTLKECSTAVEDLDEAKRLRGRPDALVLTSRAQALDQCGRWSEAAADYEGAVGLLASDPQPFWLRYCLALLEQNRVLESFGIMRRVQSKFPDAAEVNAATSAIYFTRGDKEGSARFFRLLSPDAQKDYSQRSFLEGKVRWPPKAVAAMQKAVAYARETATGRGVAER</sequence>
<evidence type="ECO:0000313" key="4">
    <source>
        <dbReference type="EMBL" id="CEM11327.1"/>
    </source>
</evidence>
<keyword evidence="5" id="KW-1185">Reference proteome</keyword>
<dbReference type="VEuPathDB" id="CryptoDB:Vbra_22581"/>
<reference evidence="4 5" key="1">
    <citation type="submission" date="2014-11" db="EMBL/GenBank/DDBJ databases">
        <authorList>
            <person name="Zhu J."/>
            <person name="Qi W."/>
            <person name="Song R."/>
        </authorList>
    </citation>
    <scope>NUCLEOTIDE SEQUENCE [LARGE SCALE GENOMIC DNA]</scope>
</reference>
<dbReference type="AlphaFoldDB" id="A0A0G4FET8"/>
<name>A0A0G4FET8_VITBC</name>
<protein>
    <submittedName>
        <fullName evidence="4">Uncharacterized protein</fullName>
    </submittedName>
</protein>
<evidence type="ECO:0000313" key="5">
    <source>
        <dbReference type="Proteomes" id="UP000041254"/>
    </source>
</evidence>